<dbReference type="Proteomes" id="UP001190700">
    <property type="component" value="Unassembled WGS sequence"/>
</dbReference>
<keyword evidence="3" id="KW-1185">Reference proteome</keyword>
<organism evidence="2 3">
    <name type="scientific">Cymbomonas tetramitiformis</name>
    <dbReference type="NCBI Taxonomy" id="36881"/>
    <lineage>
        <taxon>Eukaryota</taxon>
        <taxon>Viridiplantae</taxon>
        <taxon>Chlorophyta</taxon>
        <taxon>Pyramimonadophyceae</taxon>
        <taxon>Pyramimonadales</taxon>
        <taxon>Pyramimonadaceae</taxon>
        <taxon>Cymbomonas</taxon>
    </lineage>
</organism>
<comment type="caution">
    <text evidence="2">The sequence shown here is derived from an EMBL/GenBank/DDBJ whole genome shotgun (WGS) entry which is preliminary data.</text>
</comment>
<evidence type="ECO:0000313" key="2">
    <source>
        <dbReference type="EMBL" id="KAK3258097.1"/>
    </source>
</evidence>
<gene>
    <name evidence="2" type="ORF">CYMTET_32843</name>
</gene>
<evidence type="ECO:0000313" key="3">
    <source>
        <dbReference type="Proteomes" id="UP001190700"/>
    </source>
</evidence>
<feature type="transmembrane region" description="Helical" evidence="1">
    <location>
        <begin position="196"/>
        <end position="216"/>
    </location>
</feature>
<protein>
    <submittedName>
        <fullName evidence="2">Uncharacterized protein</fullName>
    </submittedName>
</protein>
<name>A0AAE0FE10_9CHLO</name>
<feature type="transmembrane region" description="Helical" evidence="1">
    <location>
        <begin position="222"/>
        <end position="240"/>
    </location>
</feature>
<feature type="transmembrane region" description="Helical" evidence="1">
    <location>
        <begin position="91"/>
        <end position="111"/>
    </location>
</feature>
<keyword evidence="1" id="KW-0472">Membrane</keyword>
<reference evidence="2 3" key="1">
    <citation type="journal article" date="2015" name="Genome Biol. Evol.">
        <title>Comparative Genomics of a Bacterivorous Green Alga Reveals Evolutionary Causalities and Consequences of Phago-Mixotrophic Mode of Nutrition.</title>
        <authorList>
            <person name="Burns J.A."/>
            <person name="Paasch A."/>
            <person name="Narechania A."/>
            <person name="Kim E."/>
        </authorList>
    </citation>
    <scope>NUCLEOTIDE SEQUENCE [LARGE SCALE GENOMIC DNA]</scope>
    <source>
        <strain evidence="2 3">PLY_AMNH</strain>
    </source>
</reference>
<feature type="transmembrane region" description="Helical" evidence="1">
    <location>
        <begin position="139"/>
        <end position="159"/>
    </location>
</feature>
<keyword evidence="1" id="KW-1133">Transmembrane helix</keyword>
<proteinExistence type="predicted"/>
<accession>A0AAE0FE10</accession>
<evidence type="ECO:0000256" key="1">
    <source>
        <dbReference type="SAM" id="Phobius"/>
    </source>
</evidence>
<dbReference type="EMBL" id="LGRX02019830">
    <property type="protein sequence ID" value="KAK3258097.1"/>
    <property type="molecule type" value="Genomic_DNA"/>
</dbReference>
<dbReference type="AlphaFoldDB" id="A0AAE0FE10"/>
<keyword evidence="1" id="KW-0812">Transmembrane</keyword>
<sequence>MKPASVSAAQCVFKPSTCATKWRIMRAANCRRRENSFSQLAASRASFAKSELNFHAELSGRPAAGCARISLKVSAEDSPEKNAFGLTKAEVVALSGAAISTALIGAAIFLYDTDFVQETLYADGLGYNDGLSLGDATGALLWGISLYFVSPLQTLLLFLGKTDTDRPSDAVITAVGKVAGLPVDAADYEAPLPVRLSAGAFFLGAGVIVASFFDWAFGESTWAISTGLGSCLIAAVYELGRPKR</sequence>